<comment type="caution">
    <text evidence="2">The sequence shown here is derived from an EMBL/GenBank/DDBJ whole genome shotgun (WGS) entry which is preliminary data.</text>
</comment>
<dbReference type="RefSeq" id="WP_127056780.1">
    <property type="nucleotide sequence ID" value="NZ_RSCM01000027.1"/>
</dbReference>
<reference evidence="2 3" key="1">
    <citation type="journal article" date="2019" name="Genome Biol. Evol.">
        <title>Day and night: Metabolic profiles and evolutionary relationships of six axenic non-marine cyanobacteria.</title>
        <authorList>
            <person name="Will S.E."/>
            <person name="Henke P."/>
            <person name="Boedeker C."/>
            <person name="Huang S."/>
            <person name="Brinkmann H."/>
            <person name="Rohde M."/>
            <person name="Jarek M."/>
            <person name="Friedl T."/>
            <person name="Seufert S."/>
            <person name="Schumacher M."/>
            <person name="Overmann J."/>
            <person name="Neumann-Schaal M."/>
            <person name="Petersen J."/>
        </authorList>
    </citation>
    <scope>NUCLEOTIDE SEQUENCE [LARGE SCALE GENOMIC DNA]</scope>
    <source>
        <strain evidence="2 3">SAG 1403-4b</strain>
    </source>
</reference>
<dbReference type="EMBL" id="RSCM01000027">
    <property type="protein sequence ID" value="RUS92519.1"/>
    <property type="molecule type" value="Genomic_DNA"/>
</dbReference>
<dbReference type="Proteomes" id="UP000276103">
    <property type="component" value="Unassembled WGS sequence"/>
</dbReference>
<evidence type="ECO:0000313" key="2">
    <source>
        <dbReference type="EMBL" id="RUS92519.1"/>
    </source>
</evidence>
<protein>
    <recommendedName>
        <fullName evidence="1">Phage head morphogenesis domain-containing protein</fullName>
    </recommendedName>
</protein>
<organism evidence="2 3">
    <name type="scientific">Trichormus variabilis SAG 1403-4b</name>
    <dbReference type="NCBI Taxonomy" id="447716"/>
    <lineage>
        <taxon>Bacteria</taxon>
        <taxon>Bacillati</taxon>
        <taxon>Cyanobacteriota</taxon>
        <taxon>Cyanophyceae</taxon>
        <taxon>Nostocales</taxon>
        <taxon>Nostocaceae</taxon>
        <taxon>Trichormus</taxon>
    </lineage>
</organism>
<sequence>MVEYKSLPFDQAINFFRSKVNVPTATWRNVWQQEHDIAFVVAGATKAALLADFRQAVDDGIAQGKTRAEFQKDFDRIVETHGWQHKGGREWRANIIYGTNLRTAYAAGRYEQMTDPDVLKMRPYWMWKHGNSKEPRLHHLAMDGKVFAAADAWWDTNYPPSGWGCKCMVVTLSKRDIQRRGLEVETPPRSETYQWTNPAGQKVTVKNSPDPGWGYAPGRSTQQQRVDVLKNILQTLPNDLRRQVEQDAVKQVQKPETGDVQKQGVFRYLLQQLGQDVQEVIDIPTVADDGSLTGYFRTVDGEFFGVVRLIDGNWRLEYGRSNSQN</sequence>
<evidence type="ECO:0000313" key="3">
    <source>
        <dbReference type="Proteomes" id="UP000276103"/>
    </source>
</evidence>
<dbReference type="InterPro" id="IPR006528">
    <property type="entry name" value="Phage_head_morphogenesis_dom"/>
</dbReference>
<accession>A0A3S1BW54</accession>
<dbReference type="Pfam" id="PF04233">
    <property type="entry name" value="Phage_Mu_F"/>
    <property type="match status" value="1"/>
</dbReference>
<dbReference type="AlphaFoldDB" id="A0A3S1BW54"/>
<proteinExistence type="predicted"/>
<gene>
    <name evidence="2" type="ORF">DSM107003_50020</name>
</gene>
<feature type="domain" description="Phage head morphogenesis" evidence="1">
    <location>
        <begin position="52"/>
        <end position="169"/>
    </location>
</feature>
<evidence type="ECO:0000259" key="1">
    <source>
        <dbReference type="Pfam" id="PF04233"/>
    </source>
</evidence>
<keyword evidence="3" id="KW-1185">Reference proteome</keyword>
<dbReference type="OrthoDB" id="486860at2"/>
<name>A0A3S1BW54_ANAVA</name>